<feature type="region of interest" description="Disordered" evidence="2">
    <location>
        <begin position="123"/>
        <end position="206"/>
    </location>
</feature>
<name>A0A4D9DAV8_9STRA</name>
<feature type="coiled-coil region" evidence="1">
    <location>
        <begin position="377"/>
        <end position="432"/>
    </location>
</feature>
<evidence type="ECO:0000256" key="1">
    <source>
        <dbReference type="SAM" id="Coils"/>
    </source>
</evidence>
<feature type="compositionally biased region" description="Basic residues" evidence="2">
    <location>
        <begin position="188"/>
        <end position="202"/>
    </location>
</feature>
<dbReference type="EMBL" id="SDOX01000011">
    <property type="protein sequence ID" value="TFJ85758.1"/>
    <property type="molecule type" value="Genomic_DNA"/>
</dbReference>
<feature type="compositionally biased region" description="Low complexity" evidence="2">
    <location>
        <begin position="74"/>
        <end position="86"/>
    </location>
</feature>
<evidence type="ECO:0000256" key="2">
    <source>
        <dbReference type="SAM" id="MobiDB-lite"/>
    </source>
</evidence>
<feature type="region of interest" description="Disordered" evidence="2">
    <location>
        <begin position="305"/>
        <end position="360"/>
    </location>
</feature>
<evidence type="ECO:0000313" key="4">
    <source>
        <dbReference type="Proteomes" id="UP000355283"/>
    </source>
</evidence>
<feature type="region of interest" description="Disordered" evidence="2">
    <location>
        <begin position="563"/>
        <end position="591"/>
    </location>
</feature>
<feature type="region of interest" description="Disordered" evidence="2">
    <location>
        <begin position="610"/>
        <end position="667"/>
    </location>
</feature>
<comment type="caution">
    <text evidence="3">The sequence shown here is derived from an EMBL/GenBank/DDBJ whole genome shotgun (WGS) entry which is preliminary data.</text>
</comment>
<dbReference type="Proteomes" id="UP000355283">
    <property type="component" value="Unassembled WGS sequence"/>
</dbReference>
<dbReference type="OrthoDB" id="10479457at2759"/>
<keyword evidence="1" id="KW-0175">Coiled coil</keyword>
<feature type="compositionally biased region" description="Low complexity" evidence="2">
    <location>
        <begin position="1"/>
        <end position="20"/>
    </location>
</feature>
<dbReference type="AlphaFoldDB" id="A0A4D9DAV8"/>
<feature type="compositionally biased region" description="Basic residues" evidence="2">
    <location>
        <begin position="152"/>
        <end position="162"/>
    </location>
</feature>
<feature type="compositionally biased region" description="Low complexity" evidence="2">
    <location>
        <begin position="638"/>
        <end position="649"/>
    </location>
</feature>
<sequence length="667" mass="69117">MAESCSPSSSSITTAPTGSTLPGEGGGMPAERKGRFRVKQVEAGEAEEASYPEGDIVGGRIKASERSHAHTHDTSPSSSPHPYTSHRMGTVDMSTVSDLTDSLSKSGKTGGEKKGRFTIRELPDLGMEGSVPSVHHPPGTSSPHVHMDPHPHVHQSHGHQQGHRAEHPPSHQGGLGGASSHGLPHSRPPPHPHGHHHMHGHSLPRASSAQQLEAPYAVGGSGGTNLRPATSMQHMEGIGHGSQSEIANYRAQGEGQSGSGRPYAPGLPPAYSQEAGSPQDQAGWRLLRQQNDLILHRLSQMERSFHSSPHLSGASGGVAAGGSDRAGFGPVSTPGPPKSSPVHHHEMPPSSMSSSGPGKDIGAGKLTYLLEQMKVEVEAAVSRRKEVDLQMKRLQEKNRALEEKVEEERRKRVETEKKYEKVKERCESMMQELDHRRGAEAGGAGTGVPSQLATGNVAEKEGPPPPPPPPAQPHQQHVQLQQQAAMSHQPPLSAGASPSTTPPTPHVFAHDFLPQPPPPPFSAPIPIASKPGGIAGLSDSLHDGFASALKFPAAVPPRMTLSPGPTPGIGTSSAASTPGGSSGSCGSNNGGMGQGGSLGVLDPFNGLLNSSGGMVAGTGSSLGWGGPRGRGASDVIYGSNNHSGSSHSGKPAQGGQNAHGRRETSLV</sequence>
<feature type="region of interest" description="Disordered" evidence="2">
    <location>
        <begin position="1"/>
        <end position="89"/>
    </location>
</feature>
<accession>A0A4D9DAV8</accession>
<feature type="compositionally biased region" description="Gly residues" evidence="2">
    <location>
        <begin position="614"/>
        <end position="629"/>
    </location>
</feature>
<feature type="compositionally biased region" description="Gly residues" evidence="2">
    <location>
        <begin position="580"/>
        <end position="591"/>
    </location>
</feature>
<feature type="compositionally biased region" description="Low complexity" evidence="2">
    <location>
        <begin position="568"/>
        <end position="579"/>
    </location>
</feature>
<feature type="compositionally biased region" description="Low complexity" evidence="2">
    <location>
        <begin position="473"/>
        <end position="499"/>
    </location>
</feature>
<feature type="region of interest" description="Disordered" evidence="2">
    <location>
        <begin position="98"/>
        <end position="117"/>
    </location>
</feature>
<protein>
    <submittedName>
        <fullName evidence="3">Uncharacterized protein</fullName>
    </submittedName>
</protein>
<proteinExistence type="predicted"/>
<keyword evidence="4" id="KW-1185">Reference proteome</keyword>
<feature type="region of interest" description="Disordered" evidence="2">
    <location>
        <begin position="251"/>
        <end position="279"/>
    </location>
</feature>
<reference evidence="3 4" key="1">
    <citation type="submission" date="2019-01" db="EMBL/GenBank/DDBJ databases">
        <title>Nuclear Genome Assembly of the Microalgal Biofuel strain Nannochloropsis salina CCMP1776.</title>
        <authorList>
            <person name="Hovde B."/>
        </authorList>
    </citation>
    <scope>NUCLEOTIDE SEQUENCE [LARGE SCALE GENOMIC DNA]</scope>
    <source>
        <strain evidence="3 4">CCMP1776</strain>
    </source>
</reference>
<feature type="region of interest" description="Disordered" evidence="2">
    <location>
        <begin position="438"/>
        <end position="509"/>
    </location>
</feature>
<gene>
    <name evidence="3" type="ORF">NSK_003262</name>
</gene>
<organism evidence="3 4">
    <name type="scientific">Nannochloropsis salina CCMP1776</name>
    <dbReference type="NCBI Taxonomy" id="1027361"/>
    <lineage>
        <taxon>Eukaryota</taxon>
        <taxon>Sar</taxon>
        <taxon>Stramenopiles</taxon>
        <taxon>Ochrophyta</taxon>
        <taxon>Eustigmatophyceae</taxon>
        <taxon>Eustigmatales</taxon>
        <taxon>Monodopsidaceae</taxon>
        <taxon>Microchloropsis</taxon>
        <taxon>Microchloropsis salina</taxon>
    </lineage>
</organism>
<feature type="compositionally biased region" description="Basic and acidic residues" evidence="2">
    <location>
        <begin position="62"/>
        <end position="73"/>
    </location>
</feature>
<feature type="compositionally biased region" description="Pro residues" evidence="2">
    <location>
        <begin position="463"/>
        <end position="472"/>
    </location>
</feature>
<evidence type="ECO:0000313" key="3">
    <source>
        <dbReference type="EMBL" id="TFJ85758.1"/>
    </source>
</evidence>